<name>A0A3L8DJK4_OOCBI</name>
<protein>
    <submittedName>
        <fullName evidence="2">Uncharacterized protein</fullName>
    </submittedName>
</protein>
<evidence type="ECO:0000256" key="1">
    <source>
        <dbReference type="SAM" id="MobiDB-lite"/>
    </source>
</evidence>
<reference evidence="2" key="2">
    <citation type="submission" date="2018-07" db="EMBL/GenBank/DDBJ databases">
        <authorList>
            <person name="Mckenzie S.K."/>
            <person name="Kronauer D.J.C."/>
        </authorList>
    </citation>
    <scope>NUCLEOTIDE SEQUENCE</scope>
    <source>
        <strain evidence="2">Clonal line C1</strain>
    </source>
</reference>
<sequence>MSDRESLDDQPQKYGNPGGMDAGGADFDSATRKIRVFVRSVTNRCNASDLSSAATPGAKNVKKRGRKKYEVVVLACNRCLCGSVVKNPDTSE</sequence>
<feature type="compositionally biased region" description="Basic and acidic residues" evidence="1">
    <location>
        <begin position="1"/>
        <end position="11"/>
    </location>
</feature>
<evidence type="ECO:0000313" key="2">
    <source>
        <dbReference type="EMBL" id="RLU20516.1"/>
    </source>
</evidence>
<dbReference type="Proteomes" id="UP000279307">
    <property type="component" value="Chromosome 7"/>
</dbReference>
<dbReference type="AlphaFoldDB" id="A0A3L8DJK4"/>
<gene>
    <name evidence="2" type="ORF">DMN91_007126</name>
</gene>
<accession>A0A3L8DJK4</accession>
<reference evidence="2" key="1">
    <citation type="journal article" date="2018" name="Genome Res.">
        <title>The genomic architecture and molecular evolution of ant odorant receptors.</title>
        <authorList>
            <person name="McKenzie S.K."/>
            <person name="Kronauer D.J.C."/>
        </authorList>
    </citation>
    <scope>NUCLEOTIDE SEQUENCE [LARGE SCALE GENOMIC DNA]</scope>
    <source>
        <strain evidence="2">Clonal line C1</strain>
    </source>
</reference>
<organism evidence="2">
    <name type="scientific">Ooceraea biroi</name>
    <name type="common">Clonal raider ant</name>
    <name type="synonym">Cerapachys biroi</name>
    <dbReference type="NCBI Taxonomy" id="2015173"/>
    <lineage>
        <taxon>Eukaryota</taxon>
        <taxon>Metazoa</taxon>
        <taxon>Ecdysozoa</taxon>
        <taxon>Arthropoda</taxon>
        <taxon>Hexapoda</taxon>
        <taxon>Insecta</taxon>
        <taxon>Pterygota</taxon>
        <taxon>Neoptera</taxon>
        <taxon>Endopterygota</taxon>
        <taxon>Hymenoptera</taxon>
        <taxon>Apocrita</taxon>
        <taxon>Aculeata</taxon>
        <taxon>Formicoidea</taxon>
        <taxon>Formicidae</taxon>
        <taxon>Dorylinae</taxon>
        <taxon>Ooceraea</taxon>
    </lineage>
</organism>
<comment type="caution">
    <text evidence="2">The sequence shown here is derived from an EMBL/GenBank/DDBJ whole genome shotgun (WGS) entry which is preliminary data.</text>
</comment>
<proteinExistence type="predicted"/>
<feature type="region of interest" description="Disordered" evidence="1">
    <location>
        <begin position="1"/>
        <end position="26"/>
    </location>
</feature>
<dbReference type="EMBL" id="QOIP01000007">
    <property type="protein sequence ID" value="RLU20516.1"/>
    <property type="molecule type" value="Genomic_DNA"/>
</dbReference>